<dbReference type="InterPro" id="IPR051083">
    <property type="entry name" value="GrpII_Intron_Splice-Mob/Def"/>
</dbReference>
<dbReference type="AlphaFoldDB" id="D9SPT3"/>
<sequence length="604" mass="71832">MRNPQNMLISLTKHSNNKNYKYERLYRLLYNEEMYLTAYQRIYTNEGNMTKGTDNQTIDGMSLKRITNIINSLRNESYQPKPSRRTYIPKKNGKLRPLGIPSFEDKLLQEVIRMILESIYEGYFEETSHGFRPNKSCHTALSKIQATFTGVKWFIEGDIKSFFDNINHDKMINILSERINDQRFMRLIRKFLNAGYMEEWTFHKTFSGCPQGGIISPILANIYLDKFDKYMKEYVKLFRNGKRREVTLEYRQNKDALRLARVEFSKAVNETEKYKAITKIRELEKARVFIPYGNPMDTEYKRLIYIRYADDWLCGVIGSKEECRKIKEDIKTFLAEKLQLELSEEKTLITNAKDKANFLSYKIYVRKSNLSKRDKAGRLVRNYTGRVVLEVSTDIIKKRLIDYSAMKLTYHQDKEVWKPTARYNMKDCDDLEILDRYNSEIRGFYNYYCIANNSSIINSFKYIMEYSMYKTYATKYRTTKADIIEKFRINKDFGIRYKNSKGIERVRLFYNEGFKRQKECLRKNADLIPDGIKYFSSTSLIERLRANKCEICGKENATIEIHHIRKLKDLQGKNFWETLMIARRRKTLALCLECHKKLHCGKLD</sequence>
<dbReference type="Proteomes" id="UP000002730">
    <property type="component" value="Chromosome"/>
</dbReference>
<dbReference type="Pfam" id="PF21368">
    <property type="entry name" value="AI2M-like_HNH"/>
    <property type="match status" value="1"/>
</dbReference>
<dbReference type="PANTHER" id="PTHR34047:SF8">
    <property type="entry name" value="PROTEIN YKFC"/>
    <property type="match status" value="1"/>
</dbReference>
<accession>D9SPT3</accession>
<keyword evidence="3" id="KW-1185">Reference proteome</keyword>
<dbReference type="OrthoDB" id="9793236at2"/>
<protein>
    <submittedName>
        <fullName evidence="2">RNA-directed DNA polymerase (Reverse transcriptase)</fullName>
    </submittedName>
</protein>
<dbReference type="CDD" id="cd01651">
    <property type="entry name" value="RT_G2_intron"/>
    <property type="match status" value="1"/>
</dbReference>
<dbReference type="InterPro" id="IPR024937">
    <property type="entry name" value="Domain_X"/>
</dbReference>
<proteinExistence type="predicted"/>
<dbReference type="GO" id="GO:0006397">
    <property type="term" value="P:mRNA processing"/>
    <property type="evidence" value="ECO:0007669"/>
    <property type="project" value="InterPro"/>
</dbReference>
<dbReference type="Pfam" id="PF00078">
    <property type="entry name" value="RVT_1"/>
    <property type="match status" value="1"/>
</dbReference>
<dbReference type="InterPro" id="IPR003615">
    <property type="entry name" value="HNH_nuc"/>
</dbReference>
<evidence type="ECO:0000259" key="1">
    <source>
        <dbReference type="PROSITE" id="PS50878"/>
    </source>
</evidence>
<dbReference type="SUPFAM" id="SSF56672">
    <property type="entry name" value="DNA/RNA polymerases"/>
    <property type="match status" value="1"/>
</dbReference>
<dbReference type="HOGENOM" id="CLU_013584_3_1_9"/>
<dbReference type="Pfam" id="PF01348">
    <property type="entry name" value="Intron_maturas2"/>
    <property type="match status" value="1"/>
</dbReference>
<dbReference type="RefSeq" id="WP_010075411.1">
    <property type="nucleotide sequence ID" value="NC_014393.1"/>
</dbReference>
<dbReference type="GO" id="GO:0003964">
    <property type="term" value="F:RNA-directed DNA polymerase activity"/>
    <property type="evidence" value="ECO:0007669"/>
    <property type="project" value="UniProtKB-KW"/>
</dbReference>
<keyword evidence="2" id="KW-0548">Nucleotidyltransferase</keyword>
<dbReference type="EMBL" id="CP002160">
    <property type="protein sequence ID" value="ADL52069.1"/>
    <property type="molecule type" value="Genomic_DNA"/>
</dbReference>
<dbReference type="InterPro" id="IPR049030">
    <property type="entry name" value="AI2M-like_HNH"/>
</dbReference>
<organism evidence="2 3">
    <name type="scientific">Clostridium cellulovorans (strain ATCC 35296 / DSM 3052 / OCM 3 / 743B)</name>
    <dbReference type="NCBI Taxonomy" id="573061"/>
    <lineage>
        <taxon>Bacteria</taxon>
        <taxon>Bacillati</taxon>
        <taxon>Bacillota</taxon>
        <taxon>Clostridia</taxon>
        <taxon>Eubacteriales</taxon>
        <taxon>Clostridiaceae</taxon>
        <taxon>Clostridium</taxon>
    </lineage>
</organism>
<name>D9SPT3_CLOC7</name>
<dbReference type="KEGG" id="ccb:Clocel_2353"/>
<keyword evidence="2" id="KW-0808">Transferase</keyword>
<evidence type="ECO:0000313" key="3">
    <source>
        <dbReference type="Proteomes" id="UP000002730"/>
    </source>
</evidence>
<keyword evidence="2" id="KW-0695">RNA-directed DNA polymerase</keyword>
<feature type="domain" description="Reverse transcriptase" evidence="1">
    <location>
        <begin position="69"/>
        <end position="363"/>
    </location>
</feature>
<reference evidence="2 3" key="1">
    <citation type="submission" date="2010-08" db="EMBL/GenBank/DDBJ databases">
        <title>Complete sequence of Clostridium cellulovorans 743B.</title>
        <authorList>
            <consortium name="US DOE Joint Genome Institute"/>
            <person name="Lucas S."/>
            <person name="Copeland A."/>
            <person name="Lapidus A."/>
            <person name="Cheng J.-F."/>
            <person name="Bruce D."/>
            <person name="Goodwin L."/>
            <person name="Pitluck S."/>
            <person name="Chertkov O."/>
            <person name="Detter J.C."/>
            <person name="Han C."/>
            <person name="Tapia R."/>
            <person name="Land M."/>
            <person name="Hauser L."/>
            <person name="Chang Y.-J."/>
            <person name="Jeffries C."/>
            <person name="Kyrpides N."/>
            <person name="Ivanova N."/>
            <person name="Mikhailova N."/>
            <person name="Hemme C.L."/>
            <person name="Woyke T."/>
        </authorList>
    </citation>
    <scope>NUCLEOTIDE SEQUENCE [LARGE SCALE GENOMIC DNA]</scope>
    <source>
        <strain evidence="3">ATCC 35296 / DSM 3052 / OCM 3 / 743B</strain>
    </source>
</reference>
<evidence type="ECO:0000313" key="2">
    <source>
        <dbReference type="EMBL" id="ADL52069.1"/>
    </source>
</evidence>
<dbReference type="PANTHER" id="PTHR34047">
    <property type="entry name" value="NUCLEAR INTRON MATURASE 1, MITOCHONDRIAL-RELATED"/>
    <property type="match status" value="1"/>
</dbReference>
<dbReference type="InterPro" id="IPR043502">
    <property type="entry name" value="DNA/RNA_pol_sf"/>
</dbReference>
<gene>
    <name evidence="2" type="ordered locus">Clocel_2353</name>
</gene>
<dbReference type="CDD" id="cd00085">
    <property type="entry name" value="HNHc"/>
    <property type="match status" value="1"/>
</dbReference>
<dbReference type="InterPro" id="IPR000477">
    <property type="entry name" value="RT_dom"/>
</dbReference>
<dbReference type="eggNOG" id="COG3344">
    <property type="taxonomic scope" value="Bacteria"/>
</dbReference>
<dbReference type="PROSITE" id="PS50878">
    <property type="entry name" value="RT_POL"/>
    <property type="match status" value="1"/>
</dbReference>